<feature type="repeat" description="TPR" evidence="3">
    <location>
        <begin position="363"/>
        <end position="396"/>
    </location>
</feature>
<feature type="repeat" description="TPR" evidence="3">
    <location>
        <begin position="328"/>
        <end position="361"/>
    </location>
</feature>
<evidence type="ECO:0000313" key="5">
    <source>
        <dbReference type="Proteomes" id="UP000198521"/>
    </source>
</evidence>
<keyword evidence="5" id="KW-1185">Reference proteome</keyword>
<dbReference type="SUPFAM" id="SSF48452">
    <property type="entry name" value="TPR-like"/>
    <property type="match status" value="5"/>
</dbReference>
<protein>
    <submittedName>
        <fullName evidence="4">Tetratricopeptide repeat-containing protein</fullName>
    </submittedName>
</protein>
<dbReference type="AlphaFoldDB" id="A0A1H7WAD0"/>
<sequence length="1055" mass="122136">MKIRVSLTQNLFAGNDIYFKKNWSRKTLRFLLNWNFGNSIQSLNFERNIYMNKYITLMLFVAILSSKISAQQSAIYTNELVLYNQALELYNNKQFLAAQNLFDKVRDAVDDENIDAECTYYIANCAVWLNQKGADDLMEEFVVKYPTSIKRNAAYLDVANYYFDNGKYAYARKWYDKVDEGNMSRSEKEKFNFNNGYAYFKIQRFNEAKKFLSKVEETDKYGAQAKYYLGFIAYEGDNYQEADKLFDEVKDLDKYNKNLSYFQSDMNFKSGKFQEAINDGLGQLSRSKPSEKSELNKIIGESYFNLGQYDKAIPHLKAYRGRKGKWNNTDYYQLGYAYYKGGDYTNAISEFNKIVDGRNETAQNAYYHLAESYLKTDQKQQALNAFKNASEMDFEAKIKEDALYNYAKLSYEIGNSYESTPKILLSYAETYPNSEFKEEVQELLISSYITSKNYKEAMDLLEGSRNFGDKVVYQKVAYFRGIELYNEANYAEAKLYFDKSLAQQTDPKFTAKAIYWKSECDYLQNNFDEALIGFKQFKGKDGAIGTSEYEEIDYNIGYTYFKLKQYPQAAEFFDTYSKKRGVDETRLTDTYLRLGDSHFISRKYWPAMEAYNKAIKNGGADSDYAHYQKAISYGFVKKNDKKISDLEIFIKKYTRSTYRDDAMFALGNTYIAENKTQRGIEAYDRLIREVPRSSYVPKALLKQGLIYYNGDQGNRALSKFKTVVADYPGTEEAIQAVNTARLIYVDLGRTDEYSNWVKGLSFVDVTDADLDNTSYEAAEKQFLENNDNAAITGFQKYLNEFPSGLHALKSHFYLAQLFYKKGDKQATIPHYKYVLEKDRTEFTEQALARLSQIYLENRNYNEAIPVLERLETVADFPQNIIFAQSNLMKSHYQLVHYQETITYAEKVLGNPKIQNDVKSDAQIFIARAALQTADDARAKKAYAEVRKIATGELAAEALYYEAYFKNKEGGYKTSNETVQKLAKDFSGYKLYGAKGLVLMAKNFYGLEDAYQATYILESVIKNFTDYPDVIQEARSELKRIKAEEAKTNSSIQTEQ</sequence>
<evidence type="ECO:0000256" key="2">
    <source>
        <dbReference type="ARBA" id="ARBA00022803"/>
    </source>
</evidence>
<dbReference type="PANTHER" id="PTHR44186">
    <property type="match status" value="1"/>
</dbReference>
<keyword evidence="1" id="KW-0677">Repeat</keyword>
<dbReference type="PANTHER" id="PTHR44186:SF1">
    <property type="entry name" value="BARDET-BIEDL SYNDROME 4 PROTEIN"/>
    <property type="match status" value="1"/>
</dbReference>
<evidence type="ECO:0000313" key="4">
    <source>
        <dbReference type="EMBL" id="SEM18516.1"/>
    </source>
</evidence>
<dbReference type="Pfam" id="PF12895">
    <property type="entry name" value="ANAPC3"/>
    <property type="match status" value="1"/>
</dbReference>
<dbReference type="STRING" id="1038014.SAMN04487910_4359"/>
<reference evidence="4 5" key="1">
    <citation type="submission" date="2016-10" db="EMBL/GenBank/DDBJ databases">
        <authorList>
            <person name="de Groot N.N."/>
        </authorList>
    </citation>
    <scope>NUCLEOTIDE SEQUENCE [LARGE SCALE GENOMIC DNA]</scope>
    <source>
        <strain evidence="4 5">DSM 25232</strain>
    </source>
</reference>
<evidence type="ECO:0000256" key="3">
    <source>
        <dbReference type="PROSITE-ProRule" id="PRU00339"/>
    </source>
</evidence>
<accession>A0A1H7WAD0</accession>
<dbReference type="InterPro" id="IPR011990">
    <property type="entry name" value="TPR-like_helical_dom_sf"/>
</dbReference>
<dbReference type="EMBL" id="FOAB01000010">
    <property type="protein sequence ID" value="SEM18516.1"/>
    <property type="molecule type" value="Genomic_DNA"/>
</dbReference>
<dbReference type="Proteomes" id="UP000198521">
    <property type="component" value="Unassembled WGS sequence"/>
</dbReference>
<dbReference type="Pfam" id="PF13181">
    <property type="entry name" value="TPR_8"/>
    <property type="match status" value="1"/>
</dbReference>
<keyword evidence="2 3" id="KW-0802">TPR repeat</keyword>
<evidence type="ECO:0000256" key="1">
    <source>
        <dbReference type="ARBA" id="ARBA00022737"/>
    </source>
</evidence>
<gene>
    <name evidence="4" type="ORF">SAMN04487910_4359</name>
</gene>
<feature type="repeat" description="TPR" evidence="3">
    <location>
        <begin position="223"/>
        <end position="256"/>
    </location>
</feature>
<organism evidence="4 5">
    <name type="scientific">Aquimarina amphilecti</name>
    <dbReference type="NCBI Taxonomy" id="1038014"/>
    <lineage>
        <taxon>Bacteria</taxon>
        <taxon>Pseudomonadati</taxon>
        <taxon>Bacteroidota</taxon>
        <taxon>Flavobacteriia</taxon>
        <taxon>Flavobacteriales</taxon>
        <taxon>Flavobacteriaceae</taxon>
        <taxon>Aquimarina</taxon>
    </lineage>
</organism>
<name>A0A1H7WAD0_AQUAM</name>
<dbReference type="Pfam" id="PF13174">
    <property type="entry name" value="TPR_6"/>
    <property type="match status" value="2"/>
</dbReference>
<dbReference type="PROSITE" id="PS50005">
    <property type="entry name" value="TPR"/>
    <property type="match status" value="4"/>
</dbReference>
<feature type="repeat" description="TPR" evidence="3">
    <location>
        <begin position="660"/>
        <end position="693"/>
    </location>
</feature>
<dbReference type="Gene3D" id="1.25.40.10">
    <property type="entry name" value="Tetratricopeptide repeat domain"/>
    <property type="match status" value="7"/>
</dbReference>
<dbReference type="InterPro" id="IPR019734">
    <property type="entry name" value="TPR_rpt"/>
</dbReference>
<proteinExistence type="predicted"/>
<dbReference type="SMART" id="SM00028">
    <property type="entry name" value="TPR"/>
    <property type="match status" value="13"/>
</dbReference>